<dbReference type="InterPro" id="IPR013766">
    <property type="entry name" value="Thioredoxin_domain"/>
</dbReference>
<dbReference type="InterPro" id="IPR036249">
    <property type="entry name" value="Thioredoxin-like_sf"/>
</dbReference>
<organism evidence="2 3">
    <name type="scientific">Brassica napus</name>
    <name type="common">Rape</name>
    <dbReference type="NCBI Taxonomy" id="3708"/>
    <lineage>
        <taxon>Eukaryota</taxon>
        <taxon>Viridiplantae</taxon>
        <taxon>Streptophyta</taxon>
        <taxon>Embryophyta</taxon>
        <taxon>Tracheophyta</taxon>
        <taxon>Spermatophyta</taxon>
        <taxon>Magnoliopsida</taxon>
        <taxon>eudicotyledons</taxon>
        <taxon>Gunneridae</taxon>
        <taxon>Pentapetalae</taxon>
        <taxon>rosids</taxon>
        <taxon>malvids</taxon>
        <taxon>Brassicales</taxon>
        <taxon>Brassicaceae</taxon>
        <taxon>Brassiceae</taxon>
        <taxon>Brassica</taxon>
    </lineage>
</organism>
<sequence length="289" mass="33504">MKICKRKAVFLLHGMVNKSTKNCNVKSGDLLRPQVTRLTIRISEVIKANSFSHLRLKSETMGASTSSPTQRFSLNDLRFRRPHTPGVEYEISPYKVSPLIVEMKKKNQWKSRFNALKDTDKLLVIEFTAKWCGPCKSLEAKLEELAAKYTDVEFVKIDVDVLKSVWKEYNLHALPTVVFMKRGQEVDRVTMGANTSSPKDRLSLSDLRARKSQTPYKVSPFIVEMKKENQWKFQLNALKDTNKLSVWKEYNLYTFPAVIFMKRGQEVDRVVGLKLDEIEQKLHKYAYSF</sequence>
<gene>
    <name evidence="2" type="ORF">HID58_072341</name>
</gene>
<dbReference type="Gene3D" id="3.40.30.10">
    <property type="entry name" value="Glutaredoxin"/>
    <property type="match status" value="2"/>
</dbReference>
<proteinExistence type="predicted"/>
<reference evidence="2 3" key="1">
    <citation type="submission" date="2021-05" db="EMBL/GenBank/DDBJ databases">
        <title>Genome Assembly of Synthetic Allotetraploid Brassica napus Reveals Homoeologous Exchanges between Subgenomes.</title>
        <authorList>
            <person name="Davis J.T."/>
        </authorList>
    </citation>
    <scope>NUCLEOTIDE SEQUENCE [LARGE SCALE GENOMIC DNA]</scope>
    <source>
        <strain evidence="3">cv. Da-Ae</strain>
        <tissue evidence="2">Seedling</tissue>
    </source>
</reference>
<dbReference type="CDD" id="cd02947">
    <property type="entry name" value="TRX_family"/>
    <property type="match status" value="1"/>
</dbReference>
<protein>
    <recommendedName>
        <fullName evidence="1">Thioredoxin domain-containing protein</fullName>
    </recommendedName>
</protein>
<dbReference type="PANTHER" id="PTHR10438:SF408">
    <property type="entry name" value="THIOREDOXIN DOMAIN-CONTAINING PROTEIN"/>
    <property type="match status" value="1"/>
</dbReference>
<comment type="caution">
    <text evidence="2">The sequence shown here is derived from an EMBL/GenBank/DDBJ whole genome shotgun (WGS) entry which is preliminary data.</text>
</comment>
<name>A0ABQ7Z461_BRANA</name>
<dbReference type="Proteomes" id="UP000824890">
    <property type="component" value="Unassembled WGS sequence"/>
</dbReference>
<accession>A0ABQ7Z461</accession>
<dbReference type="Pfam" id="PF00085">
    <property type="entry name" value="Thioredoxin"/>
    <property type="match status" value="1"/>
</dbReference>
<evidence type="ECO:0000259" key="1">
    <source>
        <dbReference type="PROSITE" id="PS51352"/>
    </source>
</evidence>
<dbReference type="SUPFAM" id="SSF52833">
    <property type="entry name" value="Thioredoxin-like"/>
    <property type="match status" value="2"/>
</dbReference>
<dbReference type="InterPro" id="IPR017937">
    <property type="entry name" value="Thioredoxin_CS"/>
</dbReference>
<feature type="domain" description="Thioredoxin" evidence="1">
    <location>
        <begin position="63"/>
        <end position="212"/>
    </location>
</feature>
<dbReference type="PANTHER" id="PTHR10438">
    <property type="entry name" value="THIOREDOXIN"/>
    <property type="match status" value="1"/>
</dbReference>
<dbReference type="PROSITE" id="PS51352">
    <property type="entry name" value="THIOREDOXIN_2"/>
    <property type="match status" value="1"/>
</dbReference>
<evidence type="ECO:0000313" key="3">
    <source>
        <dbReference type="Proteomes" id="UP000824890"/>
    </source>
</evidence>
<dbReference type="InterPro" id="IPR050620">
    <property type="entry name" value="Thioredoxin_H-type-like"/>
</dbReference>
<dbReference type="EMBL" id="JAGKQM010000016">
    <property type="protein sequence ID" value="KAH0874979.1"/>
    <property type="molecule type" value="Genomic_DNA"/>
</dbReference>
<keyword evidence="3" id="KW-1185">Reference proteome</keyword>
<evidence type="ECO:0000313" key="2">
    <source>
        <dbReference type="EMBL" id="KAH0874979.1"/>
    </source>
</evidence>
<dbReference type="PROSITE" id="PS00194">
    <property type="entry name" value="THIOREDOXIN_1"/>
    <property type="match status" value="1"/>
</dbReference>